<organism evidence="4 5">
    <name type="scientific">Protea cynaroides</name>
    <dbReference type="NCBI Taxonomy" id="273540"/>
    <lineage>
        <taxon>Eukaryota</taxon>
        <taxon>Viridiplantae</taxon>
        <taxon>Streptophyta</taxon>
        <taxon>Embryophyta</taxon>
        <taxon>Tracheophyta</taxon>
        <taxon>Spermatophyta</taxon>
        <taxon>Magnoliopsida</taxon>
        <taxon>Proteales</taxon>
        <taxon>Proteaceae</taxon>
        <taxon>Protea</taxon>
    </lineage>
</organism>
<gene>
    <name evidence="4" type="ORF">NE237_027958</name>
</gene>
<dbReference type="Proteomes" id="UP001141806">
    <property type="component" value="Unassembled WGS sequence"/>
</dbReference>
<dbReference type="InterPro" id="IPR000757">
    <property type="entry name" value="Beta-glucanase-like"/>
</dbReference>
<comment type="caution">
    <text evidence="4">The sequence shown here is derived from an EMBL/GenBank/DDBJ whole genome shotgun (WGS) entry which is preliminary data.</text>
</comment>
<dbReference type="PROSITE" id="PS51762">
    <property type="entry name" value="GH16_2"/>
    <property type="match status" value="1"/>
</dbReference>
<evidence type="ECO:0000256" key="1">
    <source>
        <dbReference type="ARBA" id="ARBA00022801"/>
    </source>
</evidence>
<keyword evidence="5" id="KW-1185">Reference proteome</keyword>
<dbReference type="AlphaFoldDB" id="A0A9Q0GNH8"/>
<dbReference type="GO" id="GO:0005975">
    <property type="term" value="P:carbohydrate metabolic process"/>
    <property type="evidence" value="ECO:0007669"/>
    <property type="project" value="InterPro"/>
</dbReference>
<dbReference type="Pfam" id="PF00722">
    <property type="entry name" value="Glyco_hydro_16"/>
    <property type="match status" value="1"/>
</dbReference>
<dbReference type="Gene3D" id="2.60.120.200">
    <property type="match status" value="1"/>
</dbReference>
<dbReference type="InterPro" id="IPR013320">
    <property type="entry name" value="ConA-like_dom_sf"/>
</dbReference>
<reference evidence="4" key="1">
    <citation type="journal article" date="2023" name="Plant J.">
        <title>The genome of the king protea, Protea cynaroides.</title>
        <authorList>
            <person name="Chang J."/>
            <person name="Duong T.A."/>
            <person name="Schoeman C."/>
            <person name="Ma X."/>
            <person name="Roodt D."/>
            <person name="Barker N."/>
            <person name="Li Z."/>
            <person name="Van de Peer Y."/>
            <person name="Mizrachi E."/>
        </authorList>
    </citation>
    <scope>NUCLEOTIDE SEQUENCE</scope>
    <source>
        <tissue evidence="4">Young leaves</tissue>
    </source>
</reference>
<dbReference type="GO" id="GO:0004553">
    <property type="term" value="F:hydrolase activity, hydrolyzing O-glycosyl compounds"/>
    <property type="evidence" value="ECO:0007669"/>
    <property type="project" value="InterPro"/>
</dbReference>
<evidence type="ECO:0000259" key="3">
    <source>
        <dbReference type="PROSITE" id="PS51762"/>
    </source>
</evidence>
<keyword evidence="1" id="KW-0378">Hydrolase</keyword>
<feature type="domain" description="GH16" evidence="3">
    <location>
        <begin position="12"/>
        <end position="209"/>
    </location>
</feature>
<dbReference type="EMBL" id="JAMYWD010000012">
    <property type="protein sequence ID" value="KAJ4951126.1"/>
    <property type="molecule type" value="Genomic_DNA"/>
</dbReference>
<sequence>MAVSLSSSLIKLLFLSLFVTILVGFVSASRFDKLFQPSWAPDHFRYEGEQLNMKLDITLYFTSALVDEDAIMDVGAGFGSKSKYMFGKTTIQVQLVEGDSAGTVTAFYISSDGPNHNKFDFEFLRNPTSEPYLVQTNIYVNGVGNREQRLGLLFDLTKDFHSYSMLWNQRQVVVVVDETPILVFTNKDKTRSCVSQRSSHGCLPFHMER</sequence>
<evidence type="ECO:0000256" key="2">
    <source>
        <dbReference type="ARBA" id="ARBA00023295"/>
    </source>
</evidence>
<proteinExistence type="predicted"/>
<evidence type="ECO:0000313" key="5">
    <source>
        <dbReference type="Proteomes" id="UP001141806"/>
    </source>
</evidence>
<dbReference type="InterPro" id="IPR044791">
    <property type="entry name" value="Beta-glucanase/XTH"/>
</dbReference>
<accession>A0A9Q0GNH8</accession>
<name>A0A9Q0GNH8_9MAGN</name>
<dbReference type="PANTHER" id="PTHR31062">
    <property type="entry name" value="XYLOGLUCAN ENDOTRANSGLUCOSYLASE/HYDROLASE PROTEIN 8-RELATED"/>
    <property type="match status" value="1"/>
</dbReference>
<protein>
    <recommendedName>
        <fullName evidence="3">GH16 domain-containing protein</fullName>
    </recommendedName>
</protein>
<keyword evidence="2" id="KW-0326">Glycosidase</keyword>
<dbReference type="SUPFAM" id="SSF49899">
    <property type="entry name" value="Concanavalin A-like lectins/glucanases"/>
    <property type="match status" value="1"/>
</dbReference>
<dbReference type="OrthoDB" id="4781at2759"/>
<evidence type="ECO:0000313" key="4">
    <source>
        <dbReference type="EMBL" id="KAJ4951126.1"/>
    </source>
</evidence>